<dbReference type="OrthoDB" id="288532at2"/>
<keyword evidence="2" id="KW-1185">Reference proteome</keyword>
<protein>
    <submittedName>
        <fullName evidence="1">Sulfotransferase family protein</fullName>
    </submittedName>
</protein>
<evidence type="ECO:0000313" key="2">
    <source>
        <dbReference type="Proteomes" id="UP000252707"/>
    </source>
</evidence>
<dbReference type="AlphaFoldDB" id="A0A369BTH1"/>
<proteinExistence type="predicted"/>
<dbReference type="Gene3D" id="3.40.50.300">
    <property type="entry name" value="P-loop containing nucleotide triphosphate hydrolases"/>
    <property type="match status" value="1"/>
</dbReference>
<dbReference type="InterPro" id="IPR027417">
    <property type="entry name" value="P-loop_NTPase"/>
</dbReference>
<evidence type="ECO:0000313" key="1">
    <source>
        <dbReference type="EMBL" id="RCX24952.1"/>
    </source>
</evidence>
<accession>A0A369BTH1</accession>
<dbReference type="RefSeq" id="WP_114281012.1">
    <property type="nucleotide sequence ID" value="NZ_QPJY01000013.1"/>
</dbReference>
<dbReference type="EMBL" id="QPJY01000013">
    <property type="protein sequence ID" value="RCX24952.1"/>
    <property type="molecule type" value="Genomic_DNA"/>
</dbReference>
<dbReference type="GO" id="GO:0016740">
    <property type="term" value="F:transferase activity"/>
    <property type="evidence" value="ECO:0007669"/>
    <property type="project" value="UniProtKB-KW"/>
</dbReference>
<dbReference type="Proteomes" id="UP000252707">
    <property type="component" value="Unassembled WGS sequence"/>
</dbReference>
<gene>
    <name evidence="1" type="ORF">DFQ59_11348</name>
</gene>
<keyword evidence="1" id="KW-0808">Transferase</keyword>
<comment type="caution">
    <text evidence="1">The sequence shown here is derived from an EMBL/GenBank/DDBJ whole genome shotgun (WGS) entry which is preliminary data.</text>
</comment>
<dbReference type="SUPFAM" id="SSF52540">
    <property type="entry name" value="P-loop containing nucleoside triphosphate hydrolases"/>
    <property type="match status" value="1"/>
</dbReference>
<reference evidence="1 2" key="1">
    <citation type="submission" date="2018-07" db="EMBL/GenBank/DDBJ databases">
        <title>Genomic Encyclopedia of Type Strains, Phase IV (KMG-IV): sequencing the most valuable type-strain genomes for metagenomic binning, comparative biology and taxonomic classification.</title>
        <authorList>
            <person name="Goeker M."/>
        </authorList>
    </citation>
    <scope>NUCLEOTIDE SEQUENCE [LARGE SCALE GENOMIC DNA]</scope>
    <source>
        <strain evidence="1 2">DSM 26407</strain>
    </source>
</reference>
<organism evidence="1 2">
    <name type="scientific">Thioalbus denitrificans</name>
    <dbReference type="NCBI Taxonomy" id="547122"/>
    <lineage>
        <taxon>Bacteria</taxon>
        <taxon>Pseudomonadati</taxon>
        <taxon>Pseudomonadota</taxon>
        <taxon>Gammaproteobacteria</taxon>
        <taxon>Chromatiales</taxon>
        <taxon>Ectothiorhodospiraceae</taxon>
        <taxon>Thioalbus</taxon>
    </lineage>
</organism>
<sequence length="245" mass="28882">MIISHKYKFIFIKTKKTAGTSIESYLSRHCGLDDVLTEISPPVVHHTARNHRGLFSPIKEMALGPKDAIKALGHFFNRKNYYSHMPAMVLRARIPEKIWNSYFKFCVERNPWDKTASHFYHQKNKHPDLTVEKYFSDGNFCLNYPLYCDRNQNILVDHIIKYENLDEELTCIFKMLGIPFSGRLNEREKSNYRDSNVPYQRLFNKEQIKFIGEIFEQELKLRDRAPSALQVGREESPRWSPSTNC</sequence>
<name>A0A369BTH1_9GAMM</name>